<accession>A0A9P6KNN0</accession>
<keyword evidence="3" id="KW-1185">Reference proteome</keyword>
<sequence length="170" mass="18183">MSTSNDQSQSPQQGEAVATDGYPHPLRSHPVTTGGGTTSSTVNTVPESSDQPTLLSAYLAQAGEEDQRELEAAWEAAASREPPPTPAPSLIDCNAPQAPDNRNNAMRETWVEPLVERGMRRTVDVTDVTGAVNIVSSTQRHSSTPQNGADGEEQAQTARRLTILYFGKPN</sequence>
<organism evidence="2 3">
    <name type="scientific">Paraphaeosphaeria minitans</name>
    <dbReference type="NCBI Taxonomy" id="565426"/>
    <lineage>
        <taxon>Eukaryota</taxon>
        <taxon>Fungi</taxon>
        <taxon>Dikarya</taxon>
        <taxon>Ascomycota</taxon>
        <taxon>Pezizomycotina</taxon>
        <taxon>Dothideomycetes</taxon>
        <taxon>Pleosporomycetidae</taxon>
        <taxon>Pleosporales</taxon>
        <taxon>Massarineae</taxon>
        <taxon>Didymosphaeriaceae</taxon>
        <taxon>Paraphaeosphaeria</taxon>
    </lineage>
</organism>
<comment type="caution">
    <text evidence="2">The sequence shown here is derived from an EMBL/GenBank/DDBJ whole genome shotgun (WGS) entry which is preliminary data.</text>
</comment>
<gene>
    <name evidence="2" type="ORF">PMIN01_08121</name>
</gene>
<protein>
    <submittedName>
        <fullName evidence="2">Uncharacterized protein</fullName>
    </submittedName>
</protein>
<evidence type="ECO:0000313" key="3">
    <source>
        <dbReference type="Proteomes" id="UP000756921"/>
    </source>
</evidence>
<feature type="region of interest" description="Disordered" evidence="1">
    <location>
        <begin position="136"/>
        <end position="155"/>
    </location>
</feature>
<feature type="compositionally biased region" description="Polar residues" evidence="1">
    <location>
        <begin position="136"/>
        <end position="147"/>
    </location>
</feature>
<evidence type="ECO:0000256" key="1">
    <source>
        <dbReference type="SAM" id="MobiDB-lite"/>
    </source>
</evidence>
<feature type="region of interest" description="Disordered" evidence="1">
    <location>
        <begin position="1"/>
        <end position="102"/>
    </location>
</feature>
<feature type="compositionally biased region" description="Polar residues" evidence="1">
    <location>
        <begin position="1"/>
        <end position="13"/>
    </location>
</feature>
<evidence type="ECO:0000313" key="2">
    <source>
        <dbReference type="EMBL" id="KAF9733778.1"/>
    </source>
</evidence>
<dbReference type="AlphaFoldDB" id="A0A9P6KNN0"/>
<reference evidence="2" key="1">
    <citation type="journal article" date="2020" name="Mol. Plant Microbe Interact.">
        <title>Genome Sequence of the Biocontrol Agent Coniothyrium minitans strain Conio (IMI 134523).</title>
        <authorList>
            <person name="Patel D."/>
            <person name="Shittu T.A."/>
            <person name="Baroncelli R."/>
            <person name="Muthumeenakshi S."/>
            <person name="Osborne T.H."/>
            <person name="Janganan T.K."/>
            <person name="Sreenivasaprasad S."/>
        </authorList>
    </citation>
    <scope>NUCLEOTIDE SEQUENCE</scope>
    <source>
        <strain evidence="2">Conio</strain>
    </source>
</reference>
<dbReference type="EMBL" id="WJXW01000008">
    <property type="protein sequence ID" value="KAF9733778.1"/>
    <property type="molecule type" value="Genomic_DNA"/>
</dbReference>
<name>A0A9P6KNN0_9PLEO</name>
<proteinExistence type="predicted"/>
<dbReference type="Proteomes" id="UP000756921">
    <property type="component" value="Unassembled WGS sequence"/>
</dbReference>